<dbReference type="AlphaFoldDB" id="A0A0L9UAA6"/>
<name>A0A0L9UAA6_PHAAN</name>
<dbReference type="EMBL" id="CM003373">
    <property type="protein sequence ID" value="KOM39693.1"/>
    <property type="molecule type" value="Genomic_DNA"/>
</dbReference>
<evidence type="ECO:0000256" key="1">
    <source>
        <dbReference type="SAM" id="Coils"/>
    </source>
</evidence>
<organism evidence="3 4">
    <name type="scientific">Phaseolus angularis</name>
    <name type="common">Azuki bean</name>
    <name type="synonym">Vigna angularis</name>
    <dbReference type="NCBI Taxonomy" id="3914"/>
    <lineage>
        <taxon>Eukaryota</taxon>
        <taxon>Viridiplantae</taxon>
        <taxon>Streptophyta</taxon>
        <taxon>Embryophyta</taxon>
        <taxon>Tracheophyta</taxon>
        <taxon>Spermatophyta</taxon>
        <taxon>Magnoliopsida</taxon>
        <taxon>eudicotyledons</taxon>
        <taxon>Gunneridae</taxon>
        <taxon>Pentapetalae</taxon>
        <taxon>rosids</taxon>
        <taxon>fabids</taxon>
        <taxon>Fabales</taxon>
        <taxon>Fabaceae</taxon>
        <taxon>Papilionoideae</taxon>
        <taxon>50 kb inversion clade</taxon>
        <taxon>NPAAA clade</taxon>
        <taxon>indigoferoid/millettioid clade</taxon>
        <taxon>Phaseoleae</taxon>
        <taxon>Vigna</taxon>
    </lineage>
</organism>
<keyword evidence="1" id="KW-0175">Coiled coil</keyword>
<dbReference type="PANTHER" id="PTHR35754">
    <property type="entry name" value="ATP SYNTHASE SUBUNIT B"/>
    <property type="match status" value="1"/>
</dbReference>
<dbReference type="PANTHER" id="PTHR35754:SF2">
    <property type="entry name" value="ATP SYNTHASE SUBUNIT B"/>
    <property type="match status" value="1"/>
</dbReference>
<reference evidence="4" key="1">
    <citation type="journal article" date="2015" name="Proc. Natl. Acad. Sci. U.S.A.">
        <title>Genome sequencing of adzuki bean (Vigna angularis) provides insight into high starch and low fat accumulation and domestication.</title>
        <authorList>
            <person name="Yang K."/>
            <person name="Tian Z."/>
            <person name="Chen C."/>
            <person name="Luo L."/>
            <person name="Zhao B."/>
            <person name="Wang Z."/>
            <person name="Yu L."/>
            <person name="Li Y."/>
            <person name="Sun Y."/>
            <person name="Li W."/>
            <person name="Chen Y."/>
            <person name="Li Y."/>
            <person name="Zhang Y."/>
            <person name="Ai D."/>
            <person name="Zhao J."/>
            <person name="Shang C."/>
            <person name="Ma Y."/>
            <person name="Wu B."/>
            <person name="Wang M."/>
            <person name="Gao L."/>
            <person name="Sun D."/>
            <person name="Zhang P."/>
            <person name="Guo F."/>
            <person name="Wang W."/>
            <person name="Li Y."/>
            <person name="Wang J."/>
            <person name="Varshney R.K."/>
            <person name="Wang J."/>
            <person name="Ling H.Q."/>
            <person name="Wan P."/>
        </authorList>
    </citation>
    <scope>NUCLEOTIDE SEQUENCE</scope>
    <source>
        <strain evidence="4">cv. Jingnong 6</strain>
    </source>
</reference>
<dbReference type="Proteomes" id="UP000053144">
    <property type="component" value="Chromosome 3"/>
</dbReference>
<evidence type="ECO:0000313" key="4">
    <source>
        <dbReference type="Proteomes" id="UP000053144"/>
    </source>
</evidence>
<dbReference type="Gramene" id="KOM39693">
    <property type="protein sequence ID" value="KOM39693"/>
    <property type="gene ID" value="LR48_Vigan03g307500"/>
</dbReference>
<sequence>MEELRKLEKVQRMLEFMESRGVSNSNHHSNRFLANFIIFMIQPCGDLAINDKCSVLSLFIPTLSSSFLEDAYQHHHFTTTSEQSSEIMGKKGPVRNWFKAIDNGKAGIGRPGQSSGTTQPPLPPPNVRSSSPDEVAIVEEQPLIRKRRGKAVDKTGAGPKRMKEVDEGTNRPLPNGMWDPSFNLSHKIDFNLDDSEKKVVESMTEQQMADAMLELASRAAMAAWHMAYASDRGVLRVELQKAQTQLKELADVHSNCEQRQKQSEQLLSEAQALLNNVQTAGFAMKRERDQLQRERDQLATELEQSTKTVAALTKERDGLLLAAAEEQEIREEMSEAIVVEHTRGFKKGFQQSLVGDALLSCNQNEEYSLLQSCNDNMPVVGLDSMEMANSTLEDFCRSYLMFHGLDVSKPQYIFKHLPILSFTESYIYQLDKMNEKLLQTPNNEKHVFGAKDKRETELFVSCFSNDPLRPLVTILEHKGLLTERIREELRHGEEYWALERKLCSALINKAEILVEDVMKAVHLKSFDYRVLNLLLYELQGTKVEELHMEFLSISEFLVEVSDDLYDYEDDVLENSFNILRMFIRIYGPLAAPAMLAKHISEAEDKYECLLKSLDPHLSLNYQKRCAEATKEGNPSNIMLSRSCLSNETRIQHK</sequence>
<proteinExistence type="predicted"/>
<feature type="coiled-coil region" evidence="1">
    <location>
        <begin position="239"/>
        <end position="315"/>
    </location>
</feature>
<protein>
    <submittedName>
        <fullName evidence="3">Uncharacterized protein</fullName>
    </submittedName>
</protein>
<evidence type="ECO:0000313" key="3">
    <source>
        <dbReference type="EMBL" id="KOM39693.1"/>
    </source>
</evidence>
<gene>
    <name evidence="3" type="ORF">LR48_Vigan03g307500</name>
</gene>
<accession>A0A0L9UAA6</accession>
<feature type="region of interest" description="Disordered" evidence="2">
    <location>
        <begin position="103"/>
        <end position="180"/>
    </location>
</feature>
<evidence type="ECO:0000256" key="2">
    <source>
        <dbReference type="SAM" id="MobiDB-lite"/>
    </source>
</evidence>